<sequence length="76" mass="8437">SIGQVFFTTQKGYMGLGGLDCKPGDLVCILYGGRTPFILRRRDVDSETFEFIGDCYIHGIMYGETLDLAGYDSARD</sequence>
<protein>
    <recommendedName>
        <fullName evidence="3">Heterokaryon incompatibility domain-containing protein</fullName>
    </recommendedName>
</protein>
<dbReference type="InterPro" id="IPR052895">
    <property type="entry name" value="HetReg/Transcr_Mod"/>
</dbReference>
<proteinExistence type="predicted"/>
<dbReference type="Pfam" id="PF26639">
    <property type="entry name" value="Het-6_barrel"/>
    <property type="match status" value="1"/>
</dbReference>
<evidence type="ECO:0000313" key="1">
    <source>
        <dbReference type="EMBL" id="PMD22529.1"/>
    </source>
</evidence>
<feature type="non-terminal residue" evidence="1">
    <location>
        <position position="1"/>
    </location>
</feature>
<evidence type="ECO:0008006" key="3">
    <source>
        <dbReference type="Google" id="ProtNLM"/>
    </source>
</evidence>
<dbReference type="EMBL" id="KZ613477">
    <property type="protein sequence ID" value="PMD22529.1"/>
    <property type="molecule type" value="Genomic_DNA"/>
</dbReference>
<accession>A0A2J6Q8C2</accession>
<organism evidence="1 2">
    <name type="scientific">Hyaloscypha hepaticicola</name>
    <dbReference type="NCBI Taxonomy" id="2082293"/>
    <lineage>
        <taxon>Eukaryota</taxon>
        <taxon>Fungi</taxon>
        <taxon>Dikarya</taxon>
        <taxon>Ascomycota</taxon>
        <taxon>Pezizomycotina</taxon>
        <taxon>Leotiomycetes</taxon>
        <taxon>Helotiales</taxon>
        <taxon>Hyaloscyphaceae</taxon>
        <taxon>Hyaloscypha</taxon>
    </lineage>
</organism>
<dbReference type="PANTHER" id="PTHR24148:SF64">
    <property type="entry name" value="HETEROKARYON INCOMPATIBILITY DOMAIN-CONTAINING PROTEIN"/>
    <property type="match status" value="1"/>
</dbReference>
<keyword evidence="2" id="KW-1185">Reference proteome</keyword>
<gene>
    <name evidence="1" type="ORF">NA56DRAFT_535467</name>
</gene>
<dbReference type="Proteomes" id="UP000235672">
    <property type="component" value="Unassembled WGS sequence"/>
</dbReference>
<reference evidence="1 2" key="1">
    <citation type="submission" date="2016-05" db="EMBL/GenBank/DDBJ databases">
        <title>A degradative enzymes factory behind the ericoid mycorrhizal symbiosis.</title>
        <authorList>
            <consortium name="DOE Joint Genome Institute"/>
            <person name="Martino E."/>
            <person name="Morin E."/>
            <person name="Grelet G."/>
            <person name="Kuo A."/>
            <person name="Kohler A."/>
            <person name="Daghino S."/>
            <person name="Barry K."/>
            <person name="Choi C."/>
            <person name="Cichocki N."/>
            <person name="Clum A."/>
            <person name="Copeland A."/>
            <person name="Hainaut M."/>
            <person name="Haridas S."/>
            <person name="Labutti K."/>
            <person name="Lindquist E."/>
            <person name="Lipzen A."/>
            <person name="Khouja H.-R."/>
            <person name="Murat C."/>
            <person name="Ohm R."/>
            <person name="Olson A."/>
            <person name="Spatafora J."/>
            <person name="Veneault-Fourrey C."/>
            <person name="Henrissat B."/>
            <person name="Grigoriev I."/>
            <person name="Martin F."/>
            <person name="Perotto S."/>
        </authorList>
    </citation>
    <scope>NUCLEOTIDE SEQUENCE [LARGE SCALE GENOMIC DNA]</scope>
    <source>
        <strain evidence="1 2">UAMH 7357</strain>
    </source>
</reference>
<name>A0A2J6Q8C2_9HELO</name>
<dbReference type="STRING" id="1745343.A0A2J6Q8C2"/>
<dbReference type="OrthoDB" id="2157530at2759"/>
<dbReference type="PANTHER" id="PTHR24148">
    <property type="entry name" value="ANKYRIN REPEAT DOMAIN-CONTAINING PROTEIN 39 HOMOLOG-RELATED"/>
    <property type="match status" value="1"/>
</dbReference>
<evidence type="ECO:0000313" key="2">
    <source>
        <dbReference type="Proteomes" id="UP000235672"/>
    </source>
</evidence>
<dbReference type="AlphaFoldDB" id="A0A2J6Q8C2"/>
<feature type="non-terminal residue" evidence="1">
    <location>
        <position position="76"/>
    </location>
</feature>